<dbReference type="PANTHER" id="PTHR33695:SF1">
    <property type="entry name" value="LIPOPROTEIN SIGNAL PEPTIDASE"/>
    <property type="match status" value="1"/>
</dbReference>
<dbReference type="GO" id="GO:0005886">
    <property type="term" value="C:plasma membrane"/>
    <property type="evidence" value="ECO:0007669"/>
    <property type="project" value="UniProtKB-SubCell"/>
</dbReference>
<evidence type="ECO:0000256" key="7">
    <source>
        <dbReference type="ARBA" id="ARBA00022989"/>
    </source>
</evidence>
<accession>A0A1M6CQM2</accession>
<dbReference type="GO" id="GO:0004190">
    <property type="term" value="F:aspartic-type endopeptidase activity"/>
    <property type="evidence" value="ECO:0007669"/>
    <property type="project" value="UniProtKB-UniRule"/>
</dbReference>
<reference evidence="13" key="1">
    <citation type="submission" date="2016-11" db="EMBL/GenBank/DDBJ databases">
        <authorList>
            <person name="Varghese N."/>
            <person name="Submissions S."/>
        </authorList>
    </citation>
    <scope>NUCLEOTIDE SEQUENCE [LARGE SCALE GENOMIC DNA]</scope>
    <source>
        <strain evidence="13">DSM 16219</strain>
    </source>
</reference>
<evidence type="ECO:0000256" key="10">
    <source>
        <dbReference type="RuleBase" id="RU000594"/>
    </source>
</evidence>
<proteinExistence type="inferred from homology"/>
<keyword evidence="2 9" id="KW-1003">Cell membrane</keyword>
<dbReference type="Proteomes" id="UP000183994">
    <property type="component" value="Unassembled WGS sequence"/>
</dbReference>
<evidence type="ECO:0000256" key="3">
    <source>
        <dbReference type="ARBA" id="ARBA00022670"/>
    </source>
</evidence>
<evidence type="ECO:0000313" key="13">
    <source>
        <dbReference type="Proteomes" id="UP000183994"/>
    </source>
</evidence>
<evidence type="ECO:0000256" key="8">
    <source>
        <dbReference type="ARBA" id="ARBA00023136"/>
    </source>
</evidence>
<feature type="transmembrane region" description="Helical" evidence="9">
    <location>
        <begin position="146"/>
        <end position="165"/>
    </location>
</feature>
<dbReference type="EC" id="3.4.23.36" evidence="9"/>
<evidence type="ECO:0000256" key="5">
    <source>
        <dbReference type="ARBA" id="ARBA00022750"/>
    </source>
</evidence>
<keyword evidence="3 9" id="KW-0645">Protease</keyword>
<evidence type="ECO:0000256" key="9">
    <source>
        <dbReference type="HAMAP-Rule" id="MF_00161"/>
    </source>
</evidence>
<dbReference type="STRING" id="1121393.SAMN02745216_00298"/>
<feature type="transmembrane region" description="Helical" evidence="9">
    <location>
        <begin position="68"/>
        <end position="89"/>
    </location>
</feature>
<dbReference type="PROSITE" id="PS00855">
    <property type="entry name" value="SPASE_II"/>
    <property type="match status" value="1"/>
</dbReference>
<dbReference type="HAMAP" id="MF_00161">
    <property type="entry name" value="LspA"/>
    <property type="match status" value="1"/>
</dbReference>
<keyword evidence="13" id="KW-1185">Reference proteome</keyword>
<organism evidence="12 13">
    <name type="scientific">Desulfatibacillum alkenivorans DSM 16219</name>
    <dbReference type="NCBI Taxonomy" id="1121393"/>
    <lineage>
        <taxon>Bacteria</taxon>
        <taxon>Pseudomonadati</taxon>
        <taxon>Thermodesulfobacteriota</taxon>
        <taxon>Desulfobacteria</taxon>
        <taxon>Desulfobacterales</taxon>
        <taxon>Desulfatibacillaceae</taxon>
        <taxon>Desulfatibacillum</taxon>
    </lineage>
</organism>
<keyword evidence="4 9" id="KW-0812">Transmembrane</keyword>
<feature type="transmembrane region" description="Helical" evidence="9">
    <location>
        <begin position="98"/>
        <end position="115"/>
    </location>
</feature>
<dbReference type="GO" id="GO:0006508">
    <property type="term" value="P:proteolysis"/>
    <property type="evidence" value="ECO:0007669"/>
    <property type="project" value="UniProtKB-KW"/>
</dbReference>
<gene>
    <name evidence="9" type="primary">lspA</name>
    <name evidence="12" type="ORF">SAMN02745216_00298</name>
</gene>
<evidence type="ECO:0000256" key="2">
    <source>
        <dbReference type="ARBA" id="ARBA00022475"/>
    </source>
</evidence>
<evidence type="ECO:0000313" key="12">
    <source>
        <dbReference type="EMBL" id="SHI63151.1"/>
    </source>
</evidence>
<evidence type="ECO:0000256" key="6">
    <source>
        <dbReference type="ARBA" id="ARBA00022801"/>
    </source>
</evidence>
<dbReference type="EMBL" id="FQZU01000001">
    <property type="protein sequence ID" value="SHI63151.1"/>
    <property type="molecule type" value="Genomic_DNA"/>
</dbReference>
<feature type="active site" evidence="9">
    <location>
        <position position="150"/>
    </location>
</feature>
<sequence length="171" mass="19063">MENMALKKWLRFIAVVLPIVIADQAVKMAVLVRIQYADSVEMIPGFFYLTHLYNTGGAFGLGADAASWVRILLFLGVSSIAAIIVLVLYKKTPYESRWFSLALCCIFAGAMGNLIDRLFRDGKVVDFLEFYIPAVPMNLFNPWPPFNIADMAISIGVAVLMLYFLTGKDPL</sequence>
<comment type="similarity">
    <text evidence="1 9 11">Belongs to the peptidase A8 family.</text>
</comment>
<comment type="pathway">
    <text evidence="9">Protein modification; lipoprotein biosynthesis (signal peptide cleavage).</text>
</comment>
<dbReference type="PRINTS" id="PR00781">
    <property type="entry name" value="LIPOSIGPTASE"/>
</dbReference>
<name>A0A1M6CQM2_9BACT</name>
<dbReference type="PANTHER" id="PTHR33695">
    <property type="entry name" value="LIPOPROTEIN SIGNAL PEPTIDASE"/>
    <property type="match status" value="1"/>
</dbReference>
<dbReference type="InterPro" id="IPR001872">
    <property type="entry name" value="Peptidase_A8"/>
</dbReference>
<evidence type="ECO:0000256" key="1">
    <source>
        <dbReference type="ARBA" id="ARBA00006139"/>
    </source>
</evidence>
<evidence type="ECO:0000256" key="11">
    <source>
        <dbReference type="RuleBase" id="RU004181"/>
    </source>
</evidence>
<feature type="active site" evidence="9">
    <location>
        <position position="126"/>
    </location>
</feature>
<keyword evidence="8 9" id="KW-0472">Membrane</keyword>
<dbReference type="NCBIfam" id="TIGR00077">
    <property type="entry name" value="lspA"/>
    <property type="match status" value="1"/>
</dbReference>
<keyword evidence="5 9" id="KW-0064">Aspartyl protease</keyword>
<dbReference type="Pfam" id="PF01252">
    <property type="entry name" value="Peptidase_A8"/>
    <property type="match status" value="1"/>
</dbReference>
<keyword evidence="7 9" id="KW-1133">Transmembrane helix</keyword>
<dbReference type="AlphaFoldDB" id="A0A1M6CQM2"/>
<evidence type="ECO:0000256" key="4">
    <source>
        <dbReference type="ARBA" id="ARBA00022692"/>
    </source>
</evidence>
<keyword evidence="6 9" id="KW-0378">Hydrolase</keyword>
<comment type="function">
    <text evidence="9 10">This protein specifically catalyzes the removal of signal peptides from prolipoproteins.</text>
</comment>
<comment type="catalytic activity">
    <reaction evidence="9 10">
        <text>Release of signal peptides from bacterial membrane prolipoproteins. Hydrolyzes -Xaa-Yaa-Zaa-|-(S,diacylglyceryl)Cys-, in which Xaa is hydrophobic (preferably Leu), and Yaa (Ala or Ser) and Zaa (Gly or Ala) have small, neutral side chains.</text>
        <dbReference type="EC" id="3.4.23.36"/>
    </reaction>
</comment>
<dbReference type="UniPathway" id="UPA00665"/>
<protein>
    <recommendedName>
        <fullName evidence="9">Lipoprotein signal peptidase</fullName>
        <ecNumber evidence="9">3.4.23.36</ecNumber>
    </recommendedName>
    <alternativeName>
        <fullName evidence="9">Prolipoprotein signal peptidase</fullName>
    </alternativeName>
    <alternativeName>
        <fullName evidence="9">Signal peptidase II</fullName>
        <shortName evidence="9">SPase II</shortName>
    </alternativeName>
</protein>
<feature type="transmembrane region" description="Helical" evidence="9">
    <location>
        <begin position="12"/>
        <end position="36"/>
    </location>
</feature>
<comment type="subcellular location">
    <subcellularLocation>
        <location evidence="9">Cell membrane</location>
        <topology evidence="9">Multi-pass membrane protein</topology>
    </subcellularLocation>
</comment>